<gene>
    <name evidence="1" type="ORF">EZS28_001662</name>
</gene>
<dbReference type="EMBL" id="SNRW01000181">
    <property type="protein sequence ID" value="KAA6402807.1"/>
    <property type="molecule type" value="Genomic_DNA"/>
</dbReference>
<organism evidence="1 2">
    <name type="scientific">Streblomastix strix</name>
    <dbReference type="NCBI Taxonomy" id="222440"/>
    <lineage>
        <taxon>Eukaryota</taxon>
        <taxon>Metamonada</taxon>
        <taxon>Preaxostyla</taxon>
        <taxon>Oxymonadida</taxon>
        <taxon>Streblomastigidae</taxon>
        <taxon>Streblomastix</taxon>
    </lineage>
</organism>
<name>A0A5J4X6B1_9EUKA</name>
<dbReference type="OrthoDB" id="2266637at2759"/>
<dbReference type="AlphaFoldDB" id="A0A5J4X6B1"/>
<protein>
    <recommendedName>
        <fullName evidence="3">Tc1-like transposase DDE domain-containing protein</fullName>
    </recommendedName>
</protein>
<evidence type="ECO:0000313" key="2">
    <source>
        <dbReference type="Proteomes" id="UP000324800"/>
    </source>
</evidence>
<evidence type="ECO:0008006" key="3">
    <source>
        <dbReference type="Google" id="ProtNLM"/>
    </source>
</evidence>
<sequence>MYKHNKKCNQQIRIKEKKGGRTLYKIIALISKFITEEITKKVDIAGQQLADKILDKFELKTHAFSVNQHLREGTKKKNFLQYSIKKIETHEYSRNSLEIKKQRVLFIKSYQFSKVFGVDFIFIDETGFNLTQLRSKGRAYIDEVVKLCKNEKARITHIPPFRCELNPIELVFGFFNRRVHLSPDISSPSTVAPFLDEAFRTVIQQEVLASTNSVVTFVHHLAERKKCLSNKSAITHVKRMVDSHTGDLDDIENMIVFIEGFDNEIEQNAEYFQCYC</sequence>
<proteinExistence type="predicted"/>
<evidence type="ECO:0000313" key="1">
    <source>
        <dbReference type="EMBL" id="KAA6402807.1"/>
    </source>
</evidence>
<reference evidence="1 2" key="1">
    <citation type="submission" date="2019-03" db="EMBL/GenBank/DDBJ databases">
        <title>Single cell metagenomics reveals metabolic interactions within the superorganism composed of flagellate Streblomastix strix and complex community of Bacteroidetes bacteria on its surface.</title>
        <authorList>
            <person name="Treitli S.C."/>
            <person name="Kolisko M."/>
            <person name="Husnik F."/>
            <person name="Keeling P."/>
            <person name="Hampl V."/>
        </authorList>
    </citation>
    <scope>NUCLEOTIDE SEQUENCE [LARGE SCALE GENOMIC DNA]</scope>
    <source>
        <strain evidence="1">ST1C</strain>
    </source>
</reference>
<comment type="caution">
    <text evidence="1">The sequence shown here is derived from an EMBL/GenBank/DDBJ whole genome shotgun (WGS) entry which is preliminary data.</text>
</comment>
<accession>A0A5J4X6B1</accession>
<dbReference type="Proteomes" id="UP000324800">
    <property type="component" value="Unassembled WGS sequence"/>
</dbReference>